<dbReference type="Proteomes" id="UP000316778">
    <property type="component" value="Unassembled WGS sequence"/>
</dbReference>
<name>A0A562T6N4_CHIJA</name>
<dbReference type="PANTHER" id="PTHR47199">
    <property type="entry name" value="PHOTOSYSTEM II STABILITY/ASSEMBLY FACTOR HCF136, CHLOROPLASTIC"/>
    <property type="match status" value="1"/>
</dbReference>
<comment type="caution">
    <text evidence="2">The sequence shown here is derived from an EMBL/GenBank/DDBJ whole genome shotgun (WGS) entry which is preliminary data.</text>
</comment>
<dbReference type="Gene3D" id="2.130.10.10">
    <property type="entry name" value="YVTN repeat-like/Quinoprotein amine dehydrogenase"/>
    <property type="match status" value="2"/>
</dbReference>
<dbReference type="InterPro" id="IPR036278">
    <property type="entry name" value="Sialidase_sf"/>
</dbReference>
<feature type="chain" id="PRO_5021747078" evidence="1">
    <location>
        <begin position="22"/>
        <end position="343"/>
    </location>
</feature>
<keyword evidence="1" id="KW-0732">Signal</keyword>
<accession>A0A562T6N4</accession>
<feature type="signal peptide" evidence="1">
    <location>
        <begin position="1"/>
        <end position="21"/>
    </location>
</feature>
<sequence>MLKKVYGCVLCCCLFFLQLSAQQKYVLAPLPQGPLKSIRGLCVLTDSLVWASGTGGMVGKSTDGGRQWQWVQVPGCDSCDWRDITAFNEQEALVINAGEPAHIFVTTDGGATWQRVYYNDTKGIFFDAMDFRSRQEGLAIGDPLEGRFTLLSTQDGGRNWRLQPDAPVAATGEALFAASGSGLYYLPGGDICFATGGLTARFFRQHQGRWQSVALPILQGRPSTGVFSIAFRNSRQGVAVGGDYSNDTLRLQNCALTSDGGRTWMAPLTPPGGYRSSVCWTGPHSLIATGTSGTDVSADGGQHWQLISKEGYHVVQRARKGTAVFLAGAGGRLAKLVVKKSAL</sequence>
<dbReference type="RefSeq" id="WP_145715359.1">
    <property type="nucleotide sequence ID" value="NZ_BAAAFY010000001.1"/>
</dbReference>
<dbReference type="EMBL" id="VLLG01000003">
    <property type="protein sequence ID" value="TWI89211.1"/>
    <property type="molecule type" value="Genomic_DNA"/>
</dbReference>
<dbReference type="InterPro" id="IPR002860">
    <property type="entry name" value="BNR_rpt"/>
</dbReference>
<reference evidence="2 3" key="1">
    <citation type="journal article" date="2013" name="Stand. Genomic Sci.">
        <title>Genomic Encyclopedia of Type Strains, Phase I: The one thousand microbial genomes (KMG-I) project.</title>
        <authorList>
            <person name="Kyrpides N.C."/>
            <person name="Woyke T."/>
            <person name="Eisen J.A."/>
            <person name="Garrity G."/>
            <person name="Lilburn T.G."/>
            <person name="Beck B.J."/>
            <person name="Whitman W.B."/>
            <person name="Hugenholtz P."/>
            <person name="Klenk H.P."/>
        </authorList>
    </citation>
    <scope>NUCLEOTIDE SEQUENCE [LARGE SCALE GENOMIC DNA]</scope>
    <source>
        <strain evidence="2 3">DSM 13484</strain>
    </source>
</reference>
<dbReference type="Pfam" id="PF02012">
    <property type="entry name" value="BNR"/>
    <property type="match status" value="1"/>
</dbReference>
<proteinExistence type="predicted"/>
<protein>
    <submittedName>
        <fullName evidence="2">Photosystem II stability/assembly factor-like uncharacterized protein</fullName>
    </submittedName>
</protein>
<dbReference type="AlphaFoldDB" id="A0A562T6N4"/>
<organism evidence="2 3">
    <name type="scientific">Chitinophaga japonensis</name>
    <name type="common">Flexibacter japonensis</name>
    <dbReference type="NCBI Taxonomy" id="104662"/>
    <lineage>
        <taxon>Bacteria</taxon>
        <taxon>Pseudomonadati</taxon>
        <taxon>Bacteroidota</taxon>
        <taxon>Chitinophagia</taxon>
        <taxon>Chitinophagales</taxon>
        <taxon>Chitinophagaceae</taxon>
        <taxon>Chitinophaga</taxon>
    </lineage>
</organism>
<gene>
    <name evidence="2" type="ORF">LX66_3305</name>
</gene>
<dbReference type="OrthoDB" id="9813892at2"/>
<evidence type="ECO:0000256" key="1">
    <source>
        <dbReference type="SAM" id="SignalP"/>
    </source>
</evidence>
<dbReference type="PANTHER" id="PTHR47199:SF2">
    <property type="entry name" value="PHOTOSYSTEM II STABILITY_ASSEMBLY FACTOR HCF136, CHLOROPLASTIC"/>
    <property type="match status" value="1"/>
</dbReference>
<keyword evidence="3" id="KW-1185">Reference proteome</keyword>
<dbReference type="InterPro" id="IPR015943">
    <property type="entry name" value="WD40/YVTN_repeat-like_dom_sf"/>
</dbReference>
<dbReference type="SUPFAM" id="SSF50939">
    <property type="entry name" value="Sialidases"/>
    <property type="match status" value="1"/>
</dbReference>
<evidence type="ECO:0000313" key="3">
    <source>
        <dbReference type="Proteomes" id="UP000316778"/>
    </source>
</evidence>
<evidence type="ECO:0000313" key="2">
    <source>
        <dbReference type="EMBL" id="TWI89211.1"/>
    </source>
</evidence>